<accession>A0A3B5RF88</accession>
<dbReference type="InParanoid" id="A0A3B5RF88"/>
<feature type="chain" id="PRO_5017352558" description="Chemokine interleukin-8-like domain-containing protein" evidence="2">
    <location>
        <begin position="25"/>
        <end position="109"/>
    </location>
</feature>
<dbReference type="GO" id="GO:0008009">
    <property type="term" value="F:chemokine activity"/>
    <property type="evidence" value="ECO:0007669"/>
    <property type="project" value="InterPro"/>
</dbReference>
<protein>
    <recommendedName>
        <fullName evidence="3">Chemokine interleukin-8-like domain-containing protein</fullName>
    </recommendedName>
</protein>
<feature type="signal peptide" evidence="2">
    <location>
        <begin position="1"/>
        <end position="24"/>
    </location>
</feature>
<dbReference type="GO" id="GO:0006955">
    <property type="term" value="P:immune response"/>
    <property type="evidence" value="ECO:0007669"/>
    <property type="project" value="InterPro"/>
</dbReference>
<reference evidence="5" key="1">
    <citation type="submission" date="2012-01" db="EMBL/GenBank/DDBJ databases">
        <authorList>
            <person name="Walter R."/>
            <person name="Schartl M."/>
            <person name="Warren W."/>
        </authorList>
    </citation>
    <scope>NUCLEOTIDE SEQUENCE [LARGE SCALE GENOMIC DNA]</scope>
    <source>
        <strain evidence="5">JP 163 A</strain>
    </source>
</reference>
<dbReference type="OMA" id="VHAFIFT"/>
<dbReference type="GeneTree" id="ENSGT00940000177288"/>
<keyword evidence="5" id="KW-1185">Reference proteome</keyword>
<proteinExistence type="predicted"/>
<reference evidence="5" key="2">
    <citation type="journal article" date="2013" name="Nat. Genet.">
        <title>The genome of the platyfish, Xiphophorus maculatus, provides insights into evolutionary adaptation and several complex traits.</title>
        <authorList>
            <person name="Schartl M."/>
            <person name="Walter R.B."/>
            <person name="Shen Y."/>
            <person name="Garcia T."/>
            <person name="Catchen J."/>
            <person name="Amores A."/>
            <person name="Braasch I."/>
            <person name="Chalopin D."/>
            <person name="Volff J.N."/>
            <person name="Lesch K.P."/>
            <person name="Bisazza A."/>
            <person name="Minx P."/>
            <person name="Hillier L."/>
            <person name="Wilson R.K."/>
            <person name="Fuerstenberg S."/>
            <person name="Boore J."/>
            <person name="Searle S."/>
            <person name="Postlethwait J.H."/>
            <person name="Warren W.C."/>
        </authorList>
    </citation>
    <scope>NUCLEOTIDE SEQUENCE [LARGE SCALE GENOMIC DNA]</scope>
    <source>
        <strain evidence="5">JP 163 A</strain>
    </source>
</reference>
<evidence type="ECO:0000313" key="4">
    <source>
        <dbReference type="Ensembl" id="ENSXMAP00000041101.1"/>
    </source>
</evidence>
<name>A0A3B5RF88_XIPMA</name>
<dbReference type="FunCoup" id="A0A3B5RF88">
    <property type="interactions" value="10"/>
</dbReference>
<dbReference type="AlphaFoldDB" id="A0A3B5RF88"/>
<dbReference type="InterPro" id="IPR036048">
    <property type="entry name" value="Interleukin_8-like_sf"/>
</dbReference>
<dbReference type="GO" id="GO:0005615">
    <property type="term" value="C:extracellular space"/>
    <property type="evidence" value="ECO:0007669"/>
    <property type="project" value="UniProtKB-KW"/>
</dbReference>
<keyword evidence="2" id="KW-0732">Signal</keyword>
<organism evidence="4 5">
    <name type="scientific">Xiphophorus maculatus</name>
    <name type="common">Southern platyfish</name>
    <name type="synonym">Platypoecilus maculatus</name>
    <dbReference type="NCBI Taxonomy" id="8083"/>
    <lineage>
        <taxon>Eukaryota</taxon>
        <taxon>Metazoa</taxon>
        <taxon>Chordata</taxon>
        <taxon>Craniata</taxon>
        <taxon>Vertebrata</taxon>
        <taxon>Euteleostomi</taxon>
        <taxon>Actinopterygii</taxon>
        <taxon>Neopterygii</taxon>
        <taxon>Teleostei</taxon>
        <taxon>Neoteleostei</taxon>
        <taxon>Acanthomorphata</taxon>
        <taxon>Ovalentaria</taxon>
        <taxon>Atherinomorphae</taxon>
        <taxon>Cyprinodontiformes</taxon>
        <taxon>Poeciliidae</taxon>
        <taxon>Poeciliinae</taxon>
        <taxon>Xiphophorus</taxon>
    </lineage>
</organism>
<sequence length="109" mass="12251">MSFSANWKVAIICATVLLFLRAQGEFMDTFVFHAGIDLSCCVETSVAPISKAVRACYEQREYSFNICKVHAFIFMTVSNNSYCVDPKASWLPTRLEKLSAVSVNIDVRQ</sequence>
<evidence type="ECO:0000256" key="2">
    <source>
        <dbReference type="SAM" id="SignalP"/>
    </source>
</evidence>
<dbReference type="Pfam" id="PF00048">
    <property type="entry name" value="IL8"/>
    <property type="match status" value="1"/>
</dbReference>
<evidence type="ECO:0000259" key="3">
    <source>
        <dbReference type="Pfam" id="PF00048"/>
    </source>
</evidence>
<keyword evidence="1" id="KW-0202">Cytokine</keyword>
<dbReference type="Proteomes" id="UP000002852">
    <property type="component" value="Unassembled WGS sequence"/>
</dbReference>
<reference evidence="4" key="4">
    <citation type="submission" date="2025-09" db="UniProtKB">
        <authorList>
            <consortium name="Ensembl"/>
        </authorList>
    </citation>
    <scope>IDENTIFICATION</scope>
    <source>
        <strain evidence="4">JP 163 A</strain>
    </source>
</reference>
<dbReference type="InterPro" id="IPR001811">
    <property type="entry name" value="Chemokine_IL8-like_dom"/>
</dbReference>
<dbReference type="SUPFAM" id="SSF54117">
    <property type="entry name" value="Interleukin 8-like chemokines"/>
    <property type="match status" value="1"/>
</dbReference>
<dbReference type="Ensembl" id="ENSXMAT00000029007.1">
    <property type="protein sequence ID" value="ENSXMAP00000041101.1"/>
    <property type="gene ID" value="ENSXMAG00000029623.1"/>
</dbReference>
<reference evidence="4" key="3">
    <citation type="submission" date="2025-08" db="UniProtKB">
        <authorList>
            <consortium name="Ensembl"/>
        </authorList>
    </citation>
    <scope>IDENTIFICATION</scope>
    <source>
        <strain evidence="4">JP 163 A</strain>
    </source>
</reference>
<feature type="domain" description="Chemokine interleukin-8-like" evidence="3">
    <location>
        <begin position="39"/>
        <end position="97"/>
    </location>
</feature>
<evidence type="ECO:0000313" key="5">
    <source>
        <dbReference type="Proteomes" id="UP000002852"/>
    </source>
</evidence>
<dbReference type="Gene3D" id="2.40.50.40">
    <property type="match status" value="1"/>
</dbReference>
<evidence type="ECO:0000256" key="1">
    <source>
        <dbReference type="ARBA" id="ARBA00022514"/>
    </source>
</evidence>